<evidence type="ECO:0008006" key="3">
    <source>
        <dbReference type="Google" id="ProtNLM"/>
    </source>
</evidence>
<comment type="caution">
    <text evidence="1">The sequence shown here is derived from an EMBL/GenBank/DDBJ whole genome shotgun (WGS) entry which is preliminary data.</text>
</comment>
<proteinExistence type="predicted"/>
<dbReference type="EMBL" id="LNTY01000018">
    <property type="protein sequence ID" value="KXF82626.1"/>
    <property type="molecule type" value="Genomic_DNA"/>
</dbReference>
<dbReference type="Gene3D" id="3.40.50.300">
    <property type="entry name" value="P-loop containing nucleotide triphosphate hydrolases"/>
    <property type="match status" value="1"/>
</dbReference>
<dbReference type="OrthoDB" id="5915212at2"/>
<accession>A0A135IAY7</accession>
<dbReference type="RefSeq" id="WP_067412996.1">
    <property type="nucleotide sequence ID" value="NZ_LNTY01000018.1"/>
</dbReference>
<gene>
    <name evidence="1" type="ORF">ATN88_21430</name>
</gene>
<dbReference type="Proteomes" id="UP000070529">
    <property type="component" value="Unassembled WGS sequence"/>
</dbReference>
<dbReference type="SUPFAM" id="SSF52540">
    <property type="entry name" value="P-loop containing nucleoside triphosphate hydrolases"/>
    <property type="match status" value="1"/>
</dbReference>
<dbReference type="STRING" id="294935.ATN88_21430"/>
<organism evidence="1 2">
    <name type="scientific">Enterovibrio coralii</name>
    <dbReference type="NCBI Taxonomy" id="294935"/>
    <lineage>
        <taxon>Bacteria</taxon>
        <taxon>Pseudomonadati</taxon>
        <taxon>Pseudomonadota</taxon>
        <taxon>Gammaproteobacteria</taxon>
        <taxon>Vibrionales</taxon>
        <taxon>Vibrionaceae</taxon>
        <taxon>Enterovibrio</taxon>
    </lineage>
</organism>
<name>A0A135IAY7_9GAMM</name>
<dbReference type="AlphaFoldDB" id="A0A135IAY7"/>
<evidence type="ECO:0000313" key="2">
    <source>
        <dbReference type="Proteomes" id="UP000070529"/>
    </source>
</evidence>
<evidence type="ECO:0000313" key="1">
    <source>
        <dbReference type="EMBL" id="KXF82626.1"/>
    </source>
</evidence>
<keyword evidence="2" id="KW-1185">Reference proteome</keyword>
<reference evidence="1 2" key="1">
    <citation type="submission" date="2015-11" db="EMBL/GenBank/DDBJ databases">
        <title>Genomic Taxonomy of the Vibrionaceae.</title>
        <authorList>
            <person name="Gomez-Gil B."/>
            <person name="Enciso-Ibarra J."/>
        </authorList>
    </citation>
    <scope>NUCLEOTIDE SEQUENCE [LARGE SCALE GENOMIC DNA]</scope>
    <source>
        <strain evidence="1 2">CAIM 912</strain>
    </source>
</reference>
<protein>
    <recommendedName>
        <fullName evidence="3">G domain-containing protein</fullName>
    </recommendedName>
</protein>
<sequence>MHMENNVDTQIFRALMKEDKGDTAKVQPHALSFFAEVSQHISASTTIEDDYKIRIQQRIAALSSESLNILMVGAENVGKSTTLSALFGEHDWTNDAPNKSMIVRNDLAQLTLWEARLPSDSDNPQQATNELGSLLSESDEQGRPLVDLVLVVLDATSNNLESCYRDISDTLVPMLGRQTENRLMVLMNKADKVAQNIRGTASNQLMPLDAEIWLDCTAATIRYRLIHNTGVQTRPIAYSALAGDSPANRPYNLMKVVARMMVTLPEEKRLLLLNQPFTQGDDYWRDHDDRLLYLQSVENLCFDNLHLGARDGDRFGGQLGAFLGRNGRALGEIVCDALRKQFGISL</sequence>
<dbReference type="InterPro" id="IPR027417">
    <property type="entry name" value="P-loop_NTPase"/>
</dbReference>